<gene>
    <name evidence="2" type="ORF">Cvel_5858</name>
</gene>
<feature type="compositionally biased region" description="Basic and acidic residues" evidence="1">
    <location>
        <begin position="621"/>
        <end position="631"/>
    </location>
</feature>
<evidence type="ECO:0000256" key="1">
    <source>
        <dbReference type="SAM" id="MobiDB-lite"/>
    </source>
</evidence>
<sequence length="1251" mass="133834">MWDDPSYLSSAEAWEQLQEEAAMCVFERALSFLSRQAKRRSSSLWSAIASEWQRVAQQVALDLSPSHDKLIPVQSVLGSLENFPLAASEGEEILRSRLMATLKTKISNETSNLKGIQPIRGCEEYAEVLQSLTHFGIGRAFLSRDPQIPFGIKLQGPPPLSAYLDFSTKPQNGPSICPPQLVFKHEGKGGGGGSGSNPLYPLGSCQKKPQQGDEEEKGEFYWRVLLGLLSLFEKSSGDGNVEEGGRGCTRAPPAGGRSSRPLPVRPSVQLETIYSHFCVRTHRGFPPSQGVNVLDIVRRAEASVPSSSRVSSPPARSAVPSLDTTSSSNWFSAVAACFGTRLKPQETRREGIEESDFILGGNLSHLMGPDGRRVCGSGSRRMAPSPRPFTSRRSARFHPTHQQTGGKTVGEGASRQRKEEEKDRNHSTNGTGIHTHISIARVGGAPVRESQARQAAASSSFSGLSRVEKGGLFSHLTREEDPAPKHKRESVSREKTGERTSIVRGKSSSRGGQRKDTTRGKSRERERTGIIRGKSGEKTVSSSLPLASSFPPPPPASSIIPPSSLRQTLTHTPSSLRQTLTHTPTPECPPRKADDHDIPLNTEASRSTTKSPVPKLNFQKEGGRALEDRRSCLNASEPHADDLYSKDMCDLAPAPSAPSSSIQNNSLGAPAVSVVISQSASEAQEAQGEKDQDRVVGDSVPSSHKVETADNSKQERTEDPPEQSTNKPPVVPLSPSHSGIIMPSLHSENSSEKILITSSSTNDLLPHAPSCAHPDPTHKIPPAPGNEREEEGQTDDRPVSDQEKMRLAVAAAEIATPFPAILSALGASVTWNEETSRWQGVLPVSSNSSNNSLPTSLLASASSLSNKNRQKGPQAHRASATASTPEEVPKSRERLIGWLLSQAFPSPDRPQRHPQPQSAMQEAGGKSQTVNVNLASVGVRSPGSPFSSLNSLPSVLATSGRGNRTLHSFLPDQKGTKGKGKERTAATTTLKQSRTNHAASTAAATNERAKGGRGGTTKSDKQMPRSASSATERALSPLGQAEVPRRPAGVRWVRGECQGASGTIFWENVCKVQGARRSEALPGNIQAAMATLGVSGRDESFGLPFFVEPVQQSGSGVRSQASAASSSSDSVGGGDSLCTIFVLLKDRSECMKFTRDAPRVLSQWTGGGRCLRSSLSSVSLLRSQAEEEGKDTSKRESETVNVKGATSCGRAGVEDRTAGLLRMQTGGGVTPRRGGLTVERGFLLFDDVSRK</sequence>
<evidence type="ECO:0000313" key="2">
    <source>
        <dbReference type="EMBL" id="CEM39993.1"/>
    </source>
</evidence>
<feature type="compositionally biased region" description="Low complexity" evidence="1">
    <location>
        <begin position="652"/>
        <end position="661"/>
    </location>
</feature>
<dbReference type="AlphaFoldDB" id="A0A0G4H7V7"/>
<feature type="compositionally biased region" description="Basic and acidic residues" evidence="1">
    <location>
        <begin position="704"/>
        <end position="719"/>
    </location>
</feature>
<dbReference type="VEuPathDB" id="CryptoDB:Cvel_5858"/>
<feature type="compositionally biased region" description="Polar residues" evidence="1">
    <location>
        <begin position="565"/>
        <end position="584"/>
    </location>
</feature>
<feature type="region of interest" description="Disordered" evidence="1">
    <location>
        <begin position="903"/>
        <end position="927"/>
    </location>
</feature>
<name>A0A0G4H7V7_9ALVE</name>
<protein>
    <submittedName>
        <fullName evidence="2">Uncharacterized protein</fullName>
    </submittedName>
</protein>
<feature type="region of interest" description="Disordered" evidence="1">
    <location>
        <begin position="237"/>
        <end position="263"/>
    </location>
</feature>
<dbReference type="EMBL" id="CDMZ01001972">
    <property type="protein sequence ID" value="CEM39993.1"/>
    <property type="molecule type" value="Genomic_DNA"/>
</dbReference>
<feature type="compositionally biased region" description="Basic and acidic residues" evidence="1">
    <location>
        <begin position="1184"/>
        <end position="1198"/>
    </location>
</feature>
<feature type="compositionally biased region" description="Basic and acidic residues" evidence="1">
    <location>
        <begin position="687"/>
        <end position="696"/>
    </location>
</feature>
<feature type="compositionally biased region" description="Basic and acidic residues" evidence="1">
    <location>
        <begin position="794"/>
        <end position="805"/>
    </location>
</feature>
<proteinExistence type="predicted"/>
<feature type="region of interest" description="Disordered" evidence="1">
    <location>
        <begin position="864"/>
        <end position="890"/>
    </location>
</feature>
<accession>A0A0G4H7V7</accession>
<feature type="region of interest" description="Disordered" evidence="1">
    <location>
        <begin position="187"/>
        <end position="213"/>
    </location>
</feature>
<feature type="region of interest" description="Disordered" evidence="1">
    <location>
        <begin position="1184"/>
        <end position="1208"/>
    </location>
</feature>
<organism evidence="2">
    <name type="scientific">Chromera velia CCMP2878</name>
    <dbReference type="NCBI Taxonomy" id="1169474"/>
    <lineage>
        <taxon>Eukaryota</taxon>
        <taxon>Sar</taxon>
        <taxon>Alveolata</taxon>
        <taxon>Colpodellida</taxon>
        <taxon>Chromeraceae</taxon>
        <taxon>Chromera</taxon>
    </lineage>
</organism>
<feature type="compositionally biased region" description="Basic and acidic residues" evidence="1">
    <location>
        <begin position="513"/>
        <end position="537"/>
    </location>
</feature>
<feature type="compositionally biased region" description="Basic and acidic residues" evidence="1">
    <location>
        <begin position="414"/>
        <end position="426"/>
    </location>
</feature>
<feature type="region of interest" description="Disordered" evidence="1">
    <location>
        <begin position="959"/>
        <end position="1039"/>
    </location>
</feature>
<reference evidence="2" key="1">
    <citation type="submission" date="2014-11" db="EMBL/GenBank/DDBJ databases">
        <authorList>
            <person name="Otto D Thomas"/>
            <person name="Naeem Raeece"/>
        </authorList>
    </citation>
    <scope>NUCLEOTIDE SEQUENCE</scope>
</reference>
<feature type="region of interest" description="Disordered" evidence="1">
    <location>
        <begin position="679"/>
        <end position="805"/>
    </location>
</feature>
<feature type="compositionally biased region" description="Polar residues" evidence="1">
    <location>
        <begin position="602"/>
        <end position="611"/>
    </location>
</feature>
<feature type="compositionally biased region" description="Low complexity" evidence="1">
    <location>
        <begin position="303"/>
        <end position="321"/>
    </location>
</feature>
<feature type="region of interest" description="Disordered" evidence="1">
    <location>
        <begin position="372"/>
        <end position="665"/>
    </location>
</feature>
<feature type="compositionally biased region" description="Basic and acidic residues" evidence="1">
    <location>
        <begin position="589"/>
        <end position="598"/>
    </location>
</feature>
<feature type="compositionally biased region" description="Polar residues" evidence="1">
    <location>
        <begin position="914"/>
        <end position="927"/>
    </location>
</feature>
<feature type="region of interest" description="Disordered" evidence="1">
    <location>
        <begin position="303"/>
        <end position="324"/>
    </location>
</feature>
<feature type="compositionally biased region" description="Basic and acidic residues" evidence="1">
    <location>
        <begin position="638"/>
        <end position="649"/>
    </location>
</feature>
<feature type="compositionally biased region" description="Low complexity" evidence="1">
    <location>
        <begin position="993"/>
        <end position="1006"/>
    </location>
</feature>
<feature type="compositionally biased region" description="Basic and acidic residues" evidence="1">
    <location>
        <begin position="476"/>
        <end position="498"/>
    </location>
</feature>